<keyword evidence="2" id="KW-1185">Reference proteome</keyword>
<sequence length="412" mass="45768">MLHVVPDFSPRTYEITDTGDETCKKKPSSSEKLAAQSLILFPPFNPLPPKEKESTETDLSTFFCDTAHHLSEMSNLLFPCATIAEEIGGKGEKLFEARPVEEPPSDEGRRFQLDTMRLMQSGSALVERCENLKATATFLEDHAASLREALRVDRIRQENVRELRKRWVLRRINKRAHIVWGSRGFGNAPLNGRDLKRSQPVTAEDSVEEQTQRAIAAQASQWAQDAMSGLAEAPAPFHVLQASPKEVVLVHPLLSSPLRVQRQDQRLVLPDQPPLVSRLAEVCLLTAVKDHRNPSGPLTALVEHCALLTEFESGLRQLHPHCTVRWLHRSTPLRTNLQVNIRCDRPSVSSPTAIVANPSAAAATEHVLLFECDGGTVLPLTPDWPSAITPTLILEIIRAILTRNGVSLNPKQ</sequence>
<proteinExistence type="predicted"/>
<name>A0ABQ8UUR1_9EUKA</name>
<protein>
    <recommendedName>
        <fullName evidence="3">Mediator of RNA polymerase II transcription subunit 17</fullName>
    </recommendedName>
</protein>
<gene>
    <name evidence="1" type="ORF">PAPYR_47</name>
</gene>
<organism evidence="1 2">
    <name type="scientific">Paratrimastix pyriformis</name>
    <dbReference type="NCBI Taxonomy" id="342808"/>
    <lineage>
        <taxon>Eukaryota</taxon>
        <taxon>Metamonada</taxon>
        <taxon>Preaxostyla</taxon>
        <taxon>Paratrimastigidae</taxon>
        <taxon>Paratrimastix</taxon>
    </lineage>
</organism>
<comment type="caution">
    <text evidence="1">The sequence shown here is derived from an EMBL/GenBank/DDBJ whole genome shotgun (WGS) entry which is preliminary data.</text>
</comment>
<evidence type="ECO:0008006" key="3">
    <source>
        <dbReference type="Google" id="ProtNLM"/>
    </source>
</evidence>
<dbReference type="EMBL" id="JAPMOS010000001">
    <property type="protein sequence ID" value="KAJ4462850.1"/>
    <property type="molecule type" value="Genomic_DNA"/>
</dbReference>
<evidence type="ECO:0000313" key="2">
    <source>
        <dbReference type="Proteomes" id="UP001141327"/>
    </source>
</evidence>
<accession>A0ABQ8UUR1</accession>
<evidence type="ECO:0000313" key="1">
    <source>
        <dbReference type="EMBL" id="KAJ4462850.1"/>
    </source>
</evidence>
<dbReference type="Proteomes" id="UP001141327">
    <property type="component" value="Unassembled WGS sequence"/>
</dbReference>
<reference evidence="1" key="1">
    <citation type="journal article" date="2022" name="bioRxiv">
        <title>Genomics of Preaxostyla Flagellates Illuminates Evolutionary Transitions and the Path Towards Mitochondrial Loss.</title>
        <authorList>
            <person name="Novak L.V.F."/>
            <person name="Treitli S.C."/>
            <person name="Pyrih J."/>
            <person name="Halakuc P."/>
            <person name="Pipaliya S.V."/>
            <person name="Vacek V."/>
            <person name="Brzon O."/>
            <person name="Soukal P."/>
            <person name="Eme L."/>
            <person name="Dacks J.B."/>
            <person name="Karnkowska A."/>
            <person name="Elias M."/>
            <person name="Hampl V."/>
        </authorList>
    </citation>
    <scope>NUCLEOTIDE SEQUENCE</scope>
    <source>
        <strain evidence="1">RCP-MX</strain>
    </source>
</reference>